<dbReference type="RefSeq" id="WP_181072370.1">
    <property type="nucleotide sequence ID" value="NZ_JAAMRF010000010.1"/>
</dbReference>
<evidence type="ECO:0000256" key="1">
    <source>
        <dbReference type="ARBA" id="ARBA00004651"/>
    </source>
</evidence>
<gene>
    <name evidence="7" type="ORF">G7026_18495</name>
</gene>
<proteinExistence type="predicted"/>
<organism evidence="7 8">
    <name type="scientific">Stutzerimonas azotifigens</name>
    <dbReference type="NCBI Taxonomy" id="291995"/>
    <lineage>
        <taxon>Bacteria</taxon>
        <taxon>Pseudomonadati</taxon>
        <taxon>Pseudomonadota</taxon>
        <taxon>Gammaproteobacteria</taxon>
        <taxon>Pseudomonadales</taxon>
        <taxon>Pseudomonadaceae</taxon>
        <taxon>Stutzerimonas</taxon>
    </lineage>
</organism>
<evidence type="ECO:0000256" key="3">
    <source>
        <dbReference type="ARBA" id="ARBA00022692"/>
    </source>
</evidence>
<evidence type="ECO:0000256" key="2">
    <source>
        <dbReference type="ARBA" id="ARBA00022475"/>
    </source>
</evidence>
<evidence type="ECO:0000313" key="7">
    <source>
        <dbReference type="EMBL" id="MBA1275342.1"/>
    </source>
</evidence>
<keyword evidence="4 6" id="KW-1133">Transmembrane helix</keyword>
<sequence>MENLGMFVLALAAVLVLPGPDMLLLLQTSARMGRTKALATAAGLASARSCHVTFAAMGLASLFRTVPWTFDGVRLLGAAYLLWLGLSMFRAEARATSVDRVAMGGSLSLGAAFRQGVLTNLLNPKALVFCSLLLPQFIDTGGGPVASQFVILGVTLVLVGLLFDVGYAMAGALIGRWLAQSPALQRMQHCLFGTLLIGYALRLALVSQ</sequence>
<feature type="transmembrane region" description="Helical" evidence="6">
    <location>
        <begin position="149"/>
        <end position="178"/>
    </location>
</feature>
<dbReference type="Pfam" id="PF01810">
    <property type="entry name" value="LysE"/>
    <property type="match status" value="1"/>
</dbReference>
<keyword evidence="3 6" id="KW-0812">Transmembrane</keyword>
<accession>A0ABR5Z5C1</accession>
<evidence type="ECO:0000256" key="6">
    <source>
        <dbReference type="SAM" id="Phobius"/>
    </source>
</evidence>
<dbReference type="PIRSF" id="PIRSF006324">
    <property type="entry name" value="LeuE"/>
    <property type="match status" value="1"/>
</dbReference>
<dbReference type="InterPro" id="IPR001123">
    <property type="entry name" value="LeuE-type"/>
</dbReference>
<name>A0ABR5Z5C1_9GAMM</name>
<dbReference type="EMBL" id="JAAMRF010000010">
    <property type="protein sequence ID" value="MBA1275342.1"/>
    <property type="molecule type" value="Genomic_DNA"/>
</dbReference>
<evidence type="ECO:0000256" key="4">
    <source>
        <dbReference type="ARBA" id="ARBA00022989"/>
    </source>
</evidence>
<keyword evidence="2" id="KW-1003">Cell membrane</keyword>
<protein>
    <submittedName>
        <fullName evidence="7">LysE family translocator</fullName>
    </submittedName>
</protein>
<feature type="transmembrane region" description="Helical" evidence="6">
    <location>
        <begin position="190"/>
        <end position="207"/>
    </location>
</feature>
<dbReference type="Proteomes" id="UP000786387">
    <property type="component" value="Unassembled WGS sequence"/>
</dbReference>
<comment type="caution">
    <text evidence="7">The sequence shown here is derived from an EMBL/GenBank/DDBJ whole genome shotgun (WGS) entry which is preliminary data.</text>
</comment>
<keyword evidence="8" id="KW-1185">Reference proteome</keyword>
<keyword evidence="5 6" id="KW-0472">Membrane</keyword>
<evidence type="ECO:0000313" key="8">
    <source>
        <dbReference type="Proteomes" id="UP000786387"/>
    </source>
</evidence>
<dbReference type="PANTHER" id="PTHR30086">
    <property type="entry name" value="ARGININE EXPORTER PROTEIN ARGO"/>
    <property type="match status" value="1"/>
</dbReference>
<evidence type="ECO:0000256" key="5">
    <source>
        <dbReference type="ARBA" id="ARBA00023136"/>
    </source>
</evidence>
<reference evidence="7 8" key="1">
    <citation type="submission" date="2020-02" db="EMBL/GenBank/DDBJ databases">
        <title>Synteny-based analysis reveals conserved mechanism for high triclosan tolerance in Pseudomonas, as well as instances of horizontal transfer.</title>
        <authorList>
            <person name="Mcfarland A.G."/>
            <person name="Bertucci H.K."/>
            <person name="Litmann E."/>
            <person name="Shen J."/>
            <person name="Huttenhower C."/>
            <person name="Hartmann E.M."/>
        </authorList>
    </citation>
    <scope>NUCLEOTIDE SEQUENCE [LARGE SCALE GENOMIC DNA]</scope>
    <source>
        <strain evidence="7 8">115A1</strain>
    </source>
</reference>
<dbReference type="PANTHER" id="PTHR30086:SF20">
    <property type="entry name" value="ARGININE EXPORTER PROTEIN ARGO-RELATED"/>
    <property type="match status" value="1"/>
</dbReference>
<comment type="subcellular location">
    <subcellularLocation>
        <location evidence="1">Cell membrane</location>
        <topology evidence="1">Multi-pass membrane protein</topology>
    </subcellularLocation>
</comment>
<feature type="transmembrane region" description="Helical" evidence="6">
    <location>
        <begin position="6"/>
        <end position="26"/>
    </location>
</feature>